<gene>
    <name evidence="2" type="ORF">F2Q69_00055204</name>
</gene>
<comment type="caution">
    <text evidence="2">The sequence shown here is derived from an EMBL/GenBank/DDBJ whole genome shotgun (WGS) entry which is preliminary data.</text>
</comment>
<sequence>MDFDGFVLSSKRKRMVISVFSEGSSRELRHDTDVFPCSASSSLGAVFVFLFLIVKLSYGIY</sequence>
<organism evidence="2 3">
    <name type="scientific">Brassica cretica</name>
    <name type="common">Mustard</name>
    <dbReference type="NCBI Taxonomy" id="69181"/>
    <lineage>
        <taxon>Eukaryota</taxon>
        <taxon>Viridiplantae</taxon>
        <taxon>Streptophyta</taxon>
        <taxon>Embryophyta</taxon>
        <taxon>Tracheophyta</taxon>
        <taxon>Spermatophyta</taxon>
        <taxon>Magnoliopsida</taxon>
        <taxon>eudicotyledons</taxon>
        <taxon>Gunneridae</taxon>
        <taxon>Pentapetalae</taxon>
        <taxon>rosids</taxon>
        <taxon>malvids</taxon>
        <taxon>Brassicales</taxon>
        <taxon>Brassicaceae</taxon>
        <taxon>Brassiceae</taxon>
        <taxon>Brassica</taxon>
    </lineage>
</organism>
<dbReference type="AlphaFoldDB" id="A0A8S9N2Z1"/>
<dbReference type="Proteomes" id="UP000712600">
    <property type="component" value="Unassembled WGS sequence"/>
</dbReference>
<proteinExistence type="predicted"/>
<keyword evidence="1" id="KW-1133">Transmembrane helix</keyword>
<reference evidence="2" key="1">
    <citation type="submission" date="2019-12" db="EMBL/GenBank/DDBJ databases">
        <title>Genome sequencing and annotation of Brassica cretica.</title>
        <authorList>
            <person name="Studholme D.J."/>
            <person name="Sarris P."/>
        </authorList>
    </citation>
    <scope>NUCLEOTIDE SEQUENCE</scope>
    <source>
        <strain evidence="2">PFS-109/04</strain>
        <tissue evidence="2">Leaf</tissue>
    </source>
</reference>
<feature type="transmembrane region" description="Helical" evidence="1">
    <location>
        <begin position="39"/>
        <end position="58"/>
    </location>
</feature>
<keyword evidence="1" id="KW-0812">Transmembrane</keyword>
<accession>A0A8S9N2Z1</accession>
<protein>
    <recommendedName>
        <fullName evidence="4">Transmembrane protein</fullName>
    </recommendedName>
</protein>
<name>A0A8S9N2Z1_BRACR</name>
<evidence type="ECO:0008006" key="4">
    <source>
        <dbReference type="Google" id="ProtNLM"/>
    </source>
</evidence>
<evidence type="ECO:0000313" key="2">
    <source>
        <dbReference type="EMBL" id="KAF3488032.1"/>
    </source>
</evidence>
<evidence type="ECO:0000256" key="1">
    <source>
        <dbReference type="SAM" id="Phobius"/>
    </source>
</evidence>
<evidence type="ECO:0000313" key="3">
    <source>
        <dbReference type="Proteomes" id="UP000712600"/>
    </source>
</evidence>
<dbReference type="EMBL" id="QGKX02002183">
    <property type="protein sequence ID" value="KAF3488032.1"/>
    <property type="molecule type" value="Genomic_DNA"/>
</dbReference>
<keyword evidence="1" id="KW-0472">Membrane</keyword>